<dbReference type="GO" id="GO:0003774">
    <property type="term" value="F:cytoskeletal motor activity"/>
    <property type="evidence" value="ECO:0007669"/>
    <property type="project" value="InterPro"/>
</dbReference>
<evidence type="ECO:0000256" key="2">
    <source>
        <dbReference type="ARBA" id="ARBA00009272"/>
    </source>
</evidence>
<reference evidence="4 5" key="1">
    <citation type="journal article" date="2008" name="Int. J. Syst. Evol. Microbiol.">
        <title>Description of Roseateles aquatilis sp. nov. and Roseateles terrae sp. nov., in the class Betaproteobacteria, and emended description of the genus Roseateles.</title>
        <authorList>
            <person name="Gomila M."/>
            <person name="Bowien B."/>
            <person name="Falsen E."/>
            <person name="Moore E.R."/>
            <person name="Lalucat J."/>
        </authorList>
    </citation>
    <scope>NUCLEOTIDE SEQUENCE [LARGE SCALE GENOMIC DNA]</scope>
    <source>
        <strain evidence="4 5">CCUG 48205</strain>
    </source>
</reference>
<evidence type="ECO:0000313" key="5">
    <source>
        <dbReference type="Proteomes" id="UP000197468"/>
    </source>
</evidence>
<dbReference type="GO" id="GO:0005198">
    <property type="term" value="F:structural molecule activity"/>
    <property type="evidence" value="ECO:0007669"/>
    <property type="project" value="InterPro"/>
</dbReference>
<evidence type="ECO:0000256" key="3">
    <source>
        <dbReference type="ARBA" id="ARBA00023143"/>
    </source>
</evidence>
<evidence type="ECO:0000256" key="1">
    <source>
        <dbReference type="ARBA" id="ARBA00004117"/>
    </source>
</evidence>
<dbReference type="AlphaFoldDB" id="A0A246JLS4"/>
<dbReference type="PANTHER" id="PTHR34653:SF1">
    <property type="entry name" value="FLAGELLAR HOOK-BASAL BODY COMPLEX PROTEIN FLIE"/>
    <property type="match status" value="1"/>
</dbReference>
<sequence length="111" mass="11997">MSITTLNAAVGQSAMESLLKQDAVRLQRDAQSMQVGLGDNPAMPGFEQMLRRVDDRDQAAAARMEAVERGESDDLVGAMLASQEASLSFSMLMQVRNKVAGAVDELIKLQL</sequence>
<evidence type="ECO:0000313" key="4">
    <source>
        <dbReference type="EMBL" id="OWQ93149.1"/>
    </source>
</evidence>
<keyword evidence="3" id="KW-0975">Bacterial flagellum</keyword>
<dbReference type="GO" id="GO:0071973">
    <property type="term" value="P:bacterial-type flagellum-dependent cell motility"/>
    <property type="evidence" value="ECO:0007669"/>
    <property type="project" value="InterPro"/>
</dbReference>
<gene>
    <name evidence="4" type="ORF">CDN99_01210</name>
</gene>
<dbReference type="PANTHER" id="PTHR34653">
    <property type="match status" value="1"/>
</dbReference>
<accession>A0A246JLS4</accession>
<comment type="similarity">
    <text evidence="2">Belongs to the FliE family.</text>
</comment>
<dbReference type="GO" id="GO:0009425">
    <property type="term" value="C:bacterial-type flagellum basal body"/>
    <property type="evidence" value="ECO:0007669"/>
    <property type="project" value="UniProtKB-SubCell"/>
</dbReference>
<dbReference type="Pfam" id="PF02049">
    <property type="entry name" value="FliE"/>
    <property type="match status" value="1"/>
</dbReference>
<comment type="subcellular location">
    <subcellularLocation>
        <location evidence="1">Bacterial flagellum basal body</location>
    </subcellularLocation>
</comment>
<evidence type="ECO:0008006" key="6">
    <source>
        <dbReference type="Google" id="ProtNLM"/>
    </source>
</evidence>
<keyword evidence="5" id="KW-1185">Reference proteome</keyword>
<dbReference type="EMBL" id="NIOF01000001">
    <property type="protein sequence ID" value="OWQ93149.1"/>
    <property type="molecule type" value="Genomic_DNA"/>
</dbReference>
<comment type="caution">
    <text evidence="4">The sequence shown here is derived from an EMBL/GenBank/DDBJ whole genome shotgun (WGS) entry which is preliminary data.</text>
</comment>
<protein>
    <recommendedName>
        <fullName evidence="6">Flagellar hook-basal body complex protein FliE</fullName>
    </recommendedName>
</protein>
<name>A0A246JLS4_9BURK</name>
<organism evidence="4 5">
    <name type="scientific">Roseateles aquatilis</name>
    <dbReference type="NCBI Taxonomy" id="431061"/>
    <lineage>
        <taxon>Bacteria</taxon>
        <taxon>Pseudomonadati</taxon>
        <taxon>Pseudomonadota</taxon>
        <taxon>Betaproteobacteria</taxon>
        <taxon>Burkholderiales</taxon>
        <taxon>Sphaerotilaceae</taxon>
        <taxon>Roseateles</taxon>
    </lineage>
</organism>
<dbReference type="OrthoDB" id="8909229at2"/>
<proteinExistence type="inferred from homology"/>
<dbReference type="InterPro" id="IPR001624">
    <property type="entry name" value="FliE"/>
</dbReference>
<dbReference type="Proteomes" id="UP000197468">
    <property type="component" value="Unassembled WGS sequence"/>
</dbReference>